<keyword evidence="6 10" id="KW-0328">Glycosyltransferase</keyword>
<comment type="function">
    <text evidence="1 10">Condensation of UDP-2,3-diacylglucosamine and 2,3-diacylglucosamine-1-phosphate to form lipid A disaccharide, a precursor of lipid A, a phosphorylated glycolipid that anchors the lipopolysaccharide to the outer membrane of the cell.</text>
</comment>
<accession>A0A445N0F4</accession>
<protein>
    <recommendedName>
        <fullName evidence="3 10">Lipid-A-disaccharide synthase</fullName>
        <ecNumber evidence="2 10">2.4.1.182</ecNumber>
    </recommendedName>
</protein>
<keyword evidence="5 10" id="KW-0441">Lipid A biosynthesis</keyword>
<proteinExistence type="inferred from homology"/>
<comment type="pathway">
    <text evidence="10">Bacterial outer membrane biogenesis; LPS lipid A biosynthesis.</text>
</comment>
<evidence type="ECO:0000256" key="4">
    <source>
        <dbReference type="ARBA" id="ARBA00022516"/>
    </source>
</evidence>
<sequence>MNSSQPISGDSRLVLIVAGEASADLHGSNLVTAIKGIDPTVIFKGIGGEKMRKAGVELLASSSDMAVVGLTEVFSKLSFILRAAKKIKSSLKNDHPDLLILIDYPEFNIHIAGTAKRYNVPVLYYISPQIWAWRKGRIRKIARRIDRMAVILPFEKDFYRKSPLKVDYVGHPLLDTLPQDQDKAKVIAELDVEQSYPVVGLLPGSRKDEIKNLLPVMVDAAGILRKKYPQLRCALPLAPGISREFVQPFIEISKVSIRLYRGDIYNLLNICDAAMVTSGTATLQVAIMGVPMVIVYKMSPLSYHAARLFIDVPFIGLVNLVGGERVATELIQDQVTPQRLADEVGFILEDKKARETMINKLMLVRDRLGKGGASLQTARIALEMMDSKREKN</sequence>
<name>A0A445N0F4_9BACT</name>
<dbReference type="InterPro" id="IPR003835">
    <property type="entry name" value="Glyco_trans_19"/>
</dbReference>
<dbReference type="PANTHER" id="PTHR30372:SF4">
    <property type="entry name" value="LIPID-A-DISACCHARIDE SYNTHASE, MITOCHONDRIAL-RELATED"/>
    <property type="match status" value="1"/>
</dbReference>
<dbReference type="Pfam" id="PF02684">
    <property type="entry name" value="LpxB"/>
    <property type="match status" value="1"/>
</dbReference>
<organism evidence="11">
    <name type="scientific">uncultured Desulfobacterium sp</name>
    <dbReference type="NCBI Taxonomy" id="201089"/>
    <lineage>
        <taxon>Bacteria</taxon>
        <taxon>Pseudomonadati</taxon>
        <taxon>Thermodesulfobacteriota</taxon>
        <taxon>Desulfobacteria</taxon>
        <taxon>Desulfobacterales</taxon>
        <taxon>Desulfobacteriaceae</taxon>
        <taxon>Desulfobacterium</taxon>
        <taxon>environmental samples</taxon>
    </lineage>
</organism>
<dbReference type="GO" id="GO:0009245">
    <property type="term" value="P:lipid A biosynthetic process"/>
    <property type="evidence" value="ECO:0007669"/>
    <property type="project" value="UniProtKB-UniRule"/>
</dbReference>
<reference evidence="11" key="1">
    <citation type="submission" date="2018-01" db="EMBL/GenBank/DDBJ databases">
        <authorList>
            <person name="Regsiter A."/>
            <person name="William W."/>
        </authorList>
    </citation>
    <scope>NUCLEOTIDE SEQUENCE</scope>
    <source>
        <strain evidence="11">TRIP AH-1</strain>
    </source>
</reference>
<evidence type="ECO:0000256" key="5">
    <source>
        <dbReference type="ARBA" id="ARBA00022556"/>
    </source>
</evidence>
<keyword evidence="8 10" id="KW-0443">Lipid metabolism</keyword>
<evidence type="ECO:0000256" key="7">
    <source>
        <dbReference type="ARBA" id="ARBA00022679"/>
    </source>
</evidence>
<evidence type="ECO:0000256" key="9">
    <source>
        <dbReference type="ARBA" id="ARBA00048975"/>
    </source>
</evidence>
<evidence type="ECO:0000256" key="3">
    <source>
        <dbReference type="ARBA" id="ARBA00020902"/>
    </source>
</evidence>
<dbReference type="GO" id="GO:0016020">
    <property type="term" value="C:membrane"/>
    <property type="evidence" value="ECO:0007669"/>
    <property type="project" value="GOC"/>
</dbReference>
<dbReference type="PANTHER" id="PTHR30372">
    <property type="entry name" value="LIPID-A-DISACCHARIDE SYNTHASE"/>
    <property type="match status" value="1"/>
</dbReference>
<evidence type="ECO:0000256" key="1">
    <source>
        <dbReference type="ARBA" id="ARBA00002056"/>
    </source>
</evidence>
<keyword evidence="7 10" id="KW-0808">Transferase</keyword>
<evidence type="ECO:0000256" key="8">
    <source>
        <dbReference type="ARBA" id="ARBA00023098"/>
    </source>
</evidence>
<dbReference type="GO" id="GO:0008915">
    <property type="term" value="F:lipid-A-disaccharide synthase activity"/>
    <property type="evidence" value="ECO:0007669"/>
    <property type="project" value="UniProtKB-UniRule"/>
</dbReference>
<dbReference type="SUPFAM" id="SSF53756">
    <property type="entry name" value="UDP-Glycosyltransferase/glycogen phosphorylase"/>
    <property type="match status" value="1"/>
</dbReference>
<evidence type="ECO:0000256" key="10">
    <source>
        <dbReference type="HAMAP-Rule" id="MF_00392"/>
    </source>
</evidence>
<dbReference type="HAMAP" id="MF_00392">
    <property type="entry name" value="LpxB"/>
    <property type="match status" value="1"/>
</dbReference>
<dbReference type="UniPathway" id="UPA00973"/>
<keyword evidence="4 10" id="KW-0444">Lipid biosynthesis</keyword>
<dbReference type="GO" id="GO:0005543">
    <property type="term" value="F:phospholipid binding"/>
    <property type="evidence" value="ECO:0007669"/>
    <property type="project" value="TreeGrafter"/>
</dbReference>
<evidence type="ECO:0000313" key="11">
    <source>
        <dbReference type="EMBL" id="SPD75092.1"/>
    </source>
</evidence>
<comment type="similarity">
    <text evidence="10">Belongs to the LpxB family.</text>
</comment>
<evidence type="ECO:0000256" key="2">
    <source>
        <dbReference type="ARBA" id="ARBA00012687"/>
    </source>
</evidence>
<dbReference type="NCBIfam" id="TIGR00215">
    <property type="entry name" value="lpxB"/>
    <property type="match status" value="1"/>
</dbReference>
<dbReference type="EMBL" id="OJIN01000184">
    <property type="protein sequence ID" value="SPD75092.1"/>
    <property type="molecule type" value="Genomic_DNA"/>
</dbReference>
<comment type="catalytic activity">
    <reaction evidence="9 10">
        <text>a lipid X + a UDP-2-N,3-O-bis[(3R)-3-hydroxyacyl]-alpha-D-glucosamine = a lipid A disaccharide + UDP + H(+)</text>
        <dbReference type="Rhea" id="RHEA:67828"/>
        <dbReference type="ChEBI" id="CHEBI:15378"/>
        <dbReference type="ChEBI" id="CHEBI:58223"/>
        <dbReference type="ChEBI" id="CHEBI:137748"/>
        <dbReference type="ChEBI" id="CHEBI:176338"/>
        <dbReference type="ChEBI" id="CHEBI:176343"/>
        <dbReference type="EC" id="2.4.1.182"/>
    </reaction>
</comment>
<evidence type="ECO:0000256" key="6">
    <source>
        <dbReference type="ARBA" id="ARBA00022676"/>
    </source>
</evidence>
<gene>
    <name evidence="10 11" type="primary">lpxB</name>
    <name evidence="11" type="ORF">PITCH_A420053</name>
</gene>
<dbReference type="EC" id="2.4.1.182" evidence="2 10"/>
<dbReference type="AlphaFoldDB" id="A0A445N0F4"/>